<protein>
    <recommendedName>
        <fullName evidence="7">Fe/B12 periplasmic-binding domain-containing protein</fullName>
    </recommendedName>
</protein>
<evidence type="ECO:0000313" key="9">
    <source>
        <dbReference type="Proteomes" id="UP001428290"/>
    </source>
</evidence>
<evidence type="ECO:0000256" key="2">
    <source>
        <dbReference type="ARBA" id="ARBA00008814"/>
    </source>
</evidence>
<dbReference type="Pfam" id="PF01497">
    <property type="entry name" value="Peripla_BP_2"/>
    <property type="match status" value="1"/>
</dbReference>
<reference evidence="8 9" key="1">
    <citation type="submission" date="2024-02" db="EMBL/GenBank/DDBJ databases">
        <title>Herpetosiphon gulosus NBRC 112829.</title>
        <authorList>
            <person name="Ichikawa N."/>
            <person name="Katano-Makiyama Y."/>
            <person name="Hidaka K."/>
        </authorList>
    </citation>
    <scope>NUCLEOTIDE SEQUENCE [LARGE SCALE GENOMIC DNA]</scope>
    <source>
        <strain evidence="8 9">NBRC 112829</strain>
    </source>
</reference>
<evidence type="ECO:0000256" key="5">
    <source>
        <dbReference type="SAM" id="MobiDB-lite"/>
    </source>
</evidence>
<dbReference type="PANTHER" id="PTHR30532">
    <property type="entry name" value="IRON III DICITRATE-BINDING PERIPLASMIC PROTEIN"/>
    <property type="match status" value="1"/>
</dbReference>
<name>A0ABP9X0D1_9CHLR</name>
<dbReference type="PROSITE" id="PS50983">
    <property type="entry name" value="FE_B12_PBP"/>
    <property type="match status" value="1"/>
</dbReference>
<dbReference type="Proteomes" id="UP001428290">
    <property type="component" value="Unassembled WGS sequence"/>
</dbReference>
<feature type="domain" description="Fe/B12 periplasmic-binding" evidence="7">
    <location>
        <begin position="101"/>
        <end position="363"/>
    </location>
</feature>
<feature type="chain" id="PRO_5046654776" description="Fe/B12 periplasmic-binding domain-containing protein" evidence="6">
    <location>
        <begin position="22"/>
        <end position="363"/>
    </location>
</feature>
<dbReference type="InterPro" id="IPR002491">
    <property type="entry name" value="ABC_transptr_periplasmic_BD"/>
</dbReference>
<proteinExistence type="inferred from homology"/>
<keyword evidence="9" id="KW-1185">Reference proteome</keyword>
<dbReference type="CDD" id="cd01146">
    <property type="entry name" value="FhuD"/>
    <property type="match status" value="1"/>
</dbReference>
<evidence type="ECO:0000313" key="8">
    <source>
        <dbReference type="EMBL" id="GAA5528897.1"/>
    </source>
</evidence>
<feature type="region of interest" description="Disordered" evidence="5">
    <location>
        <begin position="30"/>
        <end position="91"/>
    </location>
</feature>
<evidence type="ECO:0000256" key="1">
    <source>
        <dbReference type="ARBA" id="ARBA00004196"/>
    </source>
</evidence>
<gene>
    <name evidence="8" type="ORF">Hgul01_02700</name>
</gene>
<evidence type="ECO:0000256" key="4">
    <source>
        <dbReference type="ARBA" id="ARBA00022729"/>
    </source>
</evidence>
<sequence>MTSLSIRFRSLLALLALVTLAACGSTTASTATTAPAATEASAATIPPAGSEVPAQTEVPAATEAPTAEAPTAEATTETSASGTRSIETRYGTVEVPATPARLVTLDEGALDTAVALGIIPVGGISSRLSEGVAPYIADKVPGIAIVGNPGEINFEAVIAATPDLILTHNRIDEETYKKLSAIAPTIVPTNGIGAWKDAAGEYAAALGKTSELEAWLKEFDAKVADAKTKLAIKEGTTGAVIRWMPQGPLVMGRLLPAVVLIEELGLDLPQVAIDLGTDAPHTDVLSLEQLATVDTDWLFVATFNAEGDGALASAREQAAFGQLKAEKSKQVVAVSAQLWSSAFGPLAADAILSDIVAGVPAAQ</sequence>
<feature type="signal peptide" evidence="6">
    <location>
        <begin position="1"/>
        <end position="21"/>
    </location>
</feature>
<evidence type="ECO:0000256" key="6">
    <source>
        <dbReference type="SAM" id="SignalP"/>
    </source>
</evidence>
<dbReference type="RefSeq" id="WP_345722516.1">
    <property type="nucleotide sequence ID" value="NZ_BAABRU010000009.1"/>
</dbReference>
<evidence type="ECO:0000259" key="7">
    <source>
        <dbReference type="PROSITE" id="PS50983"/>
    </source>
</evidence>
<comment type="similarity">
    <text evidence="2">Belongs to the bacterial solute-binding protein 8 family.</text>
</comment>
<keyword evidence="4 6" id="KW-0732">Signal</keyword>
<keyword evidence="3" id="KW-0813">Transport</keyword>
<comment type="subcellular location">
    <subcellularLocation>
        <location evidence="1">Cell envelope</location>
    </subcellularLocation>
</comment>
<dbReference type="PROSITE" id="PS51257">
    <property type="entry name" value="PROKAR_LIPOPROTEIN"/>
    <property type="match status" value="1"/>
</dbReference>
<feature type="compositionally biased region" description="Low complexity" evidence="5">
    <location>
        <begin position="30"/>
        <end position="80"/>
    </location>
</feature>
<dbReference type="InterPro" id="IPR051313">
    <property type="entry name" value="Bact_iron-sidero_bind"/>
</dbReference>
<organism evidence="8 9">
    <name type="scientific">Herpetosiphon gulosus</name>
    <dbReference type="NCBI Taxonomy" id="1973496"/>
    <lineage>
        <taxon>Bacteria</taxon>
        <taxon>Bacillati</taxon>
        <taxon>Chloroflexota</taxon>
        <taxon>Chloroflexia</taxon>
        <taxon>Herpetosiphonales</taxon>
        <taxon>Herpetosiphonaceae</taxon>
        <taxon>Herpetosiphon</taxon>
    </lineage>
</organism>
<dbReference type="EMBL" id="BAABRU010000009">
    <property type="protein sequence ID" value="GAA5528897.1"/>
    <property type="molecule type" value="Genomic_DNA"/>
</dbReference>
<comment type="caution">
    <text evidence="8">The sequence shown here is derived from an EMBL/GenBank/DDBJ whole genome shotgun (WGS) entry which is preliminary data.</text>
</comment>
<dbReference type="PANTHER" id="PTHR30532:SF1">
    <property type="entry name" value="IRON(3+)-HYDROXAMATE-BINDING PROTEIN FHUD"/>
    <property type="match status" value="1"/>
</dbReference>
<dbReference type="Gene3D" id="3.40.50.1980">
    <property type="entry name" value="Nitrogenase molybdenum iron protein domain"/>
    <property type="match status" value="2"/>
</dbReference>
<dbReference type="SUPFAM" id="SSF53807">
    <property type="entry name" value="Helical backbone' metal receptor"/>
    <property type="match status" value="1"/>
</dbReference>
<evidence type="ECO:0000256" key="3">
    <source>
        <dbReference type="ARBA" id="ARBA00022448"/>
    </source>
</evidence>
<accession>A0ABP9X0D1</accession>